<dbReference type="GO" id="GO:0008484">
    <property type="term" value="F:sulfuric ester hydrolase activity"/>
    <property type="evidence" value="ECO:0007669"/>
    <property type="project" value="TreeGrafter"/>
</dbReference>
<gene>
    <name evidence="4" type="ORF">E1757_28740</name>
</gene>
<dbReference type="OrthoDB" id="9762324at2"/>
<evidence type="ECO:0000256" key="2">
    <source>
        <dbReference type="ARBA" id="ARBA00022801"/>
    </source>
</evidence>
<name>A0A4R5KCE7_9BACL</name>
<evidence type="ECO:0000259" key="3">
    <source>
        <dbReference type="Pfam" id="PF00884"/>
    </source>
</evidence>
<keyword evidence="5" id="KW-1185">Reference proteome</keyword>
<dbReference type="InterPro" id="IPR017850">
    <property type="entry name" value="Alkaline_phosphatase_core_sf"/>
</dbReference>
<comment type="caution">
    <text evidence="4">The sequence shown here is derived from an EMBL/GenBank/DDBJ whole genome shotgun (WGS) entry which is preliminary data.</text>
</comment>
<dbReference type="GO" id="GO:0046872">
    <property type="term" value="F:metal ion binding"/>
    <property type="evidence" value="ECO:0007669"/>
    <property type="project" value="UniProtKB-KW"/>
</dbReference>
<organism evidence="4 5">
    <name type="scientific">Paenibacillus piri</name>
    <dbReference type="NCBI Taxonomy" id="2547395"/>
    <lineage>
        <taxon>Bacteria</taxon>
        <taxon>Bacillati</taxon>
        <taxon>Bacillota</taxon>
        <taxon>Bacilli</taxon>
        <taxon>Bacillales</taxon>
        <taxon>Paenibacillaceae</taxon>
        <taxon>Paenibacillus</taxon>
    </lineage>
</organism>
<dbReference type="GO" id="GO:0005737">
    <property type="term" value="C:cytoplasm"/>
    <property type="evidence" value="ECO:0007669"/>
    <property type="project" value="TreeGrafter"/>
</dbReference>
<evidence type="ECO:0000313" key="4">
    <source>
        <dbReference type="EMBL" id="TDF92816.1"/>
    </source>
</evidence>
<dbReference type="PANTHER" id="PTHR45953">
    <property type="entry name" value="IDURONATE 2-SULFATASE"/>
    <property type="match status" value="1"/>
</dbReference>
<dbReference type="PANTHER" id="PTHR45953:SF1">
    <property type="entry name" value="IDURONATE 2-SULFATASE"/>
    <property type="match status" value="1"/>
</dbReference>
<protein>
    <submittedName>
        <fullName evidence="4">DUF4976 domain-containing protein</fullName>
    </submittedName>
</protein>
<accession>A0A4R5KCE7</accession>
<dbReference type="Gene3D" id="3.40.720.10">
    <property type="entry name" value="Alkaline Phosphatase, subunit A"/>
    <property type="match status" value="1"/>
</dbReference>
<dbReference type="Pfam" id="PF00884">
    <property type="entry name" value="Sulfatase"/>
    <property type="match status" value="1"/>
</dbReference>
<dbReference type="SUPFAM" id="SSF53649">
    <property type="entry name" value="Alkaline phosphatase-like"/>
    <property type="match status" value="1"/>
</dbReference>
<reference evidence="4 5" key="1">
    <citation type="submission" date="2019-03" db="EMBL/GenBank/DDBJ databases">
        <title>This is whole genome sequence of Paenibacillus sp MS74 strain.</title>
        <authorList>
            <person name="Trinh H.N."/>
        </authorList>
    </citation>
    <scope>NUCLEOTIDE SEQUENCE [LARGE SCALE GENOMIC DNA]</scope>
    <source>
        <strain evidence="4 5">MS74</strain>
    </source>
</reference>
<dbReference type="EMBL" id="SMRT01000019">
    <property type="protein sequence ID" value="TDF92816.1"/>
    <property type="molecule type" value="Genomic_DNA"/>
</dbReference>
<keyword evidence="2" id="KW-0378">Hydrolase</keyword>
<dbReference type="InterPro" id="IPR000917">
    <property type="entry name" value="Sulfatase_N"/>
</dbReference>
<keyword evidence="1" id="KW-0479">Metal-binding</keyword>
<proteinExistence type="predicted"/>
<evidence type="ECO:0000313" key="5">
    <source>
        <dbReference type="Proteomes" id="UP000295636"/>
    </source>
</evidence>
<evidence type="ECO:0000256" key="1">
    <source>
        <dbReference type="ARBA" id="ARBA00022723"/>
    </source>
</evidence>
<dbReference type="Proteomes" id="UP000295636">
    <property type="component" value="Unassembled WGS sequence"/>
</dbReference>
<dbReference type="AlphaFoldDB" id="A0A4R5KCE7"/>
<sequence length="480" mass="55224">MEKPNILWICTDQQRFDTMGCYGNSFVKTPNIDKLAKNGVLFENAFCQATVCTPSRASFLTGRYPRTTRCRQNGQNIPKDELLVTRLLSDAGYTGGLSGKLHLSACNPKVTTATERRIEDGYSQFHWSHHPEDDWPTNEYIQWLRAKGKAYRPLPIEGSRYVQIGPDAEDHQTTWCAEKAIGFIEANERYTSPWFFSVNMFDPHHPFNPPQTHLQRYLDRLDDIPLPNFTPGELDSKSYFQRYDHNGAYGDSRLYPFSTMTDQDNRMVRAAYWAMIDLIDEQVGRMIDALERTAQLDNTIIIFMSDHGELLGDHGVYLKGAFFYEPSVHVPLIISNPARFSPNRRNRELVELVDLAPTLMEAAGLNIHPGMQGKSLWPLLTGAERSEKHREDVYCEHYNASSKQNGIGGFATMVRTERYKLVSYHKRNEGELYDLQQDPDEIHNLWNDPNLSAVKLEMYERLCDRMAETVDPLPERLAVW</sequence>
<feature type="domain" description="Sulfatase N-terminal" evidence="3">
    <location>
        <begin position="4"/>
        <end position="364"/>
    </location>
</feature>